<reference evidence="2 3" key="1">
    <citation type="submission" date="2013-03" db="EMBL/GenBank/DDBJ databases">
        <title>The Genome Sequence of Phialophora europaea CBS 101466.</title>
        <authorList>
            <consortium name="The Broad Institute Genomics Platform"/>
            <person name="Cuomo C."/>
            <person name="de Hoog S."/>
            <person name="Gorbushina A."/>
            <person name="Walker B."/>
            <person name="Young S.K."/>
            <person name="Zeng Q."/>
            <person name="Gargeya S."/>
            <person name="Fitzgerald M."/>
            <person name="Haas B."/>
            <person name="Abouelleil A."/>
            <person name="Allen A.W."/>
            <person name="Alvarado L."/>
            <person name="Arachchi H.M."/>
            <person name="Berlin A.M."/>
            <person name="Chapman S.B."/>
            <person name="Gainer-Dewar J."/>
            <person name="Goldberg J."/>
            <person name="Griggs A."/>
            <person name="Gujja S."/>
            <person name="Hansen M."/>
            <person name="Howarth C."/>
            <person name="Imamovic A."/>
            <person name="Ireland A."/>
            <person name="Larimer J."/>
            <person name="McCowan C."/>
            <person name="Murphy C."/>
            <person name="Pearson M."/>
            <person name="Poon T.W."/>
            <person name="Priest M."/>
            <person name="Roberts A."/>
            <person name="Saif S."/>
            <person name="Shea T."/>
            <person name="Sisk P."/>
            <person name="Sykes S."/>
            <person name="Wortman J."/>
            <person name="Nusbaum C."/>
            <person name="Birren B."/>
        </authorList>
    </citation>
    <scope>NUCLEOTIDE SEQUENCE [LARGE SCALE GENOMIC DNA]</scope>
    <source>
        <strain evidence="2 3">CBS 101466</strain>
    </source>
</reference>
<dbReference type="EMBL" id="KB822724">
    <property type="protein sequence ID" value="ETN37059.1"/>
    <property type="molecule type" value="Genomic_DNA"/>
</dbReference>
<name>W2RMV3_CYPE1</name>
<accession>W2RMV3</accession>
<organism evidence="2 3">
    <name type="scientific">Cyphellophora europaea (strain CBS 101466)</name>
    <name type="common">Phialophora europaea</name>
    <dbReference type="NCBI Taxonomy" id="1220924"/>
    <lineage>
        <taxon>Eukaryota</taxon>
        <taxon>Fungi</taxon>
        <taxon>Dikarya</taxon>
        <taxon>Ascomycota</taxon>
        <taxon>Pezizomycotina</taxon>
        <taxon>Eurotiomycetes</taxon>
        <taxon>Chaetothyriomycetidae</taxon>
        <taxon>Chaetothyriales</taxon>
        <taxon>Cyphellophoraceae</taxon>
        <taxon>Cyphellophora</taxon>
    </lineage>
</organism>
<keyword evidence="3" id="KW-1185">Reference proteome</keyword>
<gene>
    <name evidence="2" type="ORF">HMPREF1541_08049</name>
</gene>
<dbReference type="InParanoid" id="W2RMV3"/>
<proteinExistence type="predicted"/>
<dbReference type="eggNOG" id="ENOG502T7Y4">
    <property type="taxonomic scope" value="Eukaryota"/>
</dbReference>
<evidence type="ECO:0000256" key="1">
    <source>
        <dbReference type="SAM" id="MobiDB-lite"/>
    </source>
</evidence>
<dbReference type="Proteomes" id="UP000030752">
    <property type="component" value="Unassembled WGS sequence"/>
</dbReference>
<dbReference type="HOGENOM" id="CLU_1026797_0_0_1"/>
<dbReference type="RefSeq" id="XP_008720591.1">
    <property type="nucleotide sequence ID" value="XM_008722369.1"/>
</dbReference>
<dbReference type="VEuPathDB" id="FungiDB:HMPREF1541_08049"/>
<dbReference type="GeneID" id="19975388"/>
<sequence length="271" mass="29783">MASKTKRQASPLPKAGTKKFRASASKSGKAELTAEQPLISPARKGRRVTTAEAARILEKPRTPSDDNWPQAFCNQVEETESEILSMLSAVKDEVVEDQKHFQRLMLPILRNALLPLDKSEAISHDSVDEDTLKVQVTAMGHQACGDHIADLIDASHKLLQTYRELSTAQASESRLDSLSSTFQKDEDAALITISAGRRVASRDIHNVLTDRHHQVRESSSLTRDEQLSGTALLFKGQEETEENPRAGLGWATVANEANKAVGKLNHITSRS</sequence>
<dbReference type="AlphaFoldDB" id="W2RMV3"/>
<protein>
    <submittedName>
        <fullName evidence="2">Uncharacterized protein</fullName>
    </submittedName>
</protein>
<evidence type="ECO:0000313" key="3">
    <source>
        <dbReference type="Proteomes" id="UP000030752"/>
    </source>
</evidence>
<feature type="region of interest" description="Disordered" evidence="1">
    <location>
        <begin position="1"/>
        <end position="50"/>
    </location>
</feature>
<evidence type="ECO:0000313" key="2">
    <source>
        <dbReference type="EMBL" id="ETN37059.1"/>
    </source>
</evidence>